<evidence type="ECO:0000313" key="12">
    <source>
        <dbReference type="Proteomes" id="UP001652621"/>
    </source>
</evidence>
<dbReference type="InterPro" id="IPR004117">
    <property type="entry name" value="7tm6_olfct_rcpt"/>
</dbReference>
<reference evidence="13" key="1">
    <citation type="submission" date="2025-08" db="UniProtKB">
        <authorList>
            <consortium name="RefSeq"/>
        </authorList>
    </citation>
    <scope>IDENTIFICATION</scope>
    <source>
        <strain evidence="13">Aabys</strain>
        <tissue evidence="13">Whole body</tissue>
    </source>
</reference>
<evidence type="ECO:0000256" key="1">
    <source>
        <dbReference type="ARBA" id="ARBA00004651"/>
    </source>
</evidence>
<evidence type="ECO:0000256" key="3">
    <source>
        <dbReference type="ARBA" id="ARBA00022606"/>
    </source>
</evidence>
<dbReference type="GeneID" id="109613808"/>
<accession>A0ABM3VFN9</accession>
<evidence type="ECO:0000256" key="2">
    <source>
        <dbReference type="ARBA" id="ARBA00022475"/>
    </source>
</evidence>
<dbReference type="PANTHER" id="PTHR21137:SF44">
    <property type="entry name" value="ODORANT RECEPTOR 13A-RELATED"/>
    <property type="match status" value="1"/>
</dbReference>
<evidence type="ECO:0000256" key="4">
    <source>
        <dbReference type="ARBA" id="ARBA00022692"/>
    </source>
</evidence>
<feature type="transmembrane region" description="Helical" evidence="11">
    <location>
        <begin position="81"/>
        <end position="100"/>
    </location>
</feature>
<feature type="transmembrane region" description="Helical" evidence="11">
    <location>
        <begin position="141"/>
        <end position="161"/>
    </location>
</feature>
<sequence length="447" mass="52123">MGFWYKPNCPFDEKFSFVSDFYVHLIINGCWPTDGDPKSLSYRICNALYTLWSCQVIFSLNFTLYAECMYVYENSADLGKVVGNMCLIMIALMVSLRLLYFRGDISRMKRLLTMFAEKIWIDSEAHPKAYERAVRRTKPTFYISLSLWICLVLYLLFPIIFNLTQGKSPDSNDKPLPFPTVFPYDTQTHWAYIFTYIFLSYAGYIAVSLFYAMDAILAYFISFVVGQFEILHADIARLIPECHAEWLRRYGAGAAENGVKLNYLQEMYAKRLHGIAKRHKDIIAFCKELEKFMSFPLFANYGTSTFLICFVGFQFMIAGLKSFGDFMRFFMFFMAVTGQLFIVCKLGNLLITQSTDTAHYLFACNWEGGYLSKNSPLLLYPDIMELQELNRNLPLWKDLSYIPANRNFKLKLMFMIMRSNRPVQLSVMQFTVLSLQSFNKVLRIFDY</sequence>
<dbReference type="Pfam" id="PF02949">
    <property type="entry name" value="7tm_6"/>
    <property type="match status" value="1"/>
</dbReference>
<evidence type="ECO:0000256" key="9">
    <source>
        <dbReference type="ARBA" id="ARBA00023224"/>
    </source>
</evidence>
<feature type="transmembrane region" description="Helical" evidence="11">
    <location>
        <begin position="190"/>
        <end position="212"/>
    </location>
</feature>
<evidence type="ECO:0000256" key="8">
    <source>
        <dbReference type="ARBA" id="ARBA00023170"/>
    </source>
</evidence>
<evidence type="ECO:0000256" key="7">
    <source>
        <dbReference type="ARBA" id="ARBA00023136"/>
    </source>
</evidence>
<feature type="transmembrane region" description="Helical" evidence="11">
    <location>
        <begin position="297"/>
        <end position="317"/>
    </location>
</feature>
<comment type="similarity">
    <text evidence="11">Belongs to the insect chemoreceptor superfamily. Heteromeric odorant receptor channel (TC 1.A.69) family.</text>
</comment>
<protein>
    <recommendedName>
        <fullName evidence="11">Odorant receptor</fullName>
    </recommendedName>
</protein>
<organism evidence="12 13">
    <name type="scientific">Musca domestica</name>
    <name type="common">House fly</name>
    <dbReference type="NCBI Taxonomy" id="7370"/>
    <lineage>
        <taxon>Eukaryota</taxon>
        <taxon>Metazoa</taxon>
        <taxon>Ecdysozoa</taxon>
        <taxon>Arthropoda</taxon>
        <taxon>Hexapoda</taxon>
        <taxon>Insecta</taxon>
        <taxon>Pterygota</taxon>
        <taxon>Neoptera</taxon>
        <taxon>Endopterygota</taxon>
        <taxon>Diptera</taxon>
        <taxon>Brachycera</taxon>
        <taxon>Muscomorpha</taxon>
        <taxon>Muscoidea</taxon>
        <taxon>Muscidae</taxon>
        <taxon>Musca</taxon>
    </lineage>
</organism>
<keyword evidence="4 11" id="KW-0812">Transmembrane</keyword>
<name>A0ABM3VFN9_MUSDO</name>
<keyword evidence="2" id="KW-1003">Cell membrane</keyword>
<comment type="caution">
    <text evidence="11">Lacks conserved residue(s) required for the propagation of feature annotation.</text>
</comment>
<feature type="transmembrane region" description="Helical" evidence="11">
    <location>
        <begin position="47"/>
        <end position="66"/>
    </location>
</feature>
<dbReference type="Proteomes" id="UP001652621">
    <property type="component" value="Unplaced"/>
</dbReference>
<keyword evidence="8 11" id="KW-0675">Receptor</keyword>
<dbReference type="RefSeq" id="XP_058984601.1">
    <property type="nucleotide sequence ID" value="XM_059128618.1"/>
</dbReference>
<feature type="transmembrane region" description="Helical" evidence="11">
    <location>
        <begin position="329"/>
        <end position="351"/>
    </location>
</feature>
<evidence type="ECO:0000256" key="6">
    <source>
        <dbReference type="ARBA" id="ARBA00022989"/>
    </source>
</evidence>
<keyword evidence="5 11" id="KW-0552">Olfaction</keyword>
<evidence type="ECO:0000256" key="11">
    <source>
        <dbReference type="RuleBase" id="RU351113"/>
    </source>
</evidence>
<gene>
    <name evidence="13" type="primary">LOC109613808</name>
</gene>
<comment type="subunit">
    <text evidence="10">Interacts with Orco. Complexes exist early in the endomembrane system in olfactory sensory neurons (OSNs), coupling these complexes to the conserved ciliary trafficking pathway.</text>
</comment>
<keyword evidence="3 11" id="KW-0716">Sensory transduction</keyword>
<keyword evidence="6 11" id="KW-1133">Transmembrane helix</keyword>
<evidence type="ECO:0000256" key="10">
    <source>
        <dbReference type="ARBA" id="ARBA00038679"/>
    </source>
</evidence>
<proteinExistence type="inferred from homology"/>
<keyword evidence="7 11" id="KW-0472">Membrane</keyword>
<evidence type="ECO:0000256" key="5">
    <source>
        <dbReference type="ARBA" id="ARBA00022725"/>
    </source>
</evidence>
<keyword evidence="12" id="KW-1185">Reference proteome</keyword>
<evidence type="ECO:0000313" key="13">
    <source>
        <dbReference type="RefSeq" id="XP_058984601.1"/>
    </source>
</evidence>
<dbReference type="PANTHER" id="PTHR21137">
    <property type="entry name" value="ODORANT RECEPTOR"/>
    <property type="match status" value="1"/>
</dbReference>
<keyword evidence="9 11" id="KW-0807">Transducer</keyword>
<comment type="subcellular location">
    <subcellularLocation>
        <location evidence="1 11">Cell membrane</location>
        <topology evidence="1 11">Multi-pass membrane protein</topology>
    </subcellularLocation>
</comment>